<dbReference type="Gene3D" id="3.40.50.150">
    <property type="entry name" value="Vaccinia Virus protein VP39"/>
    <property type="match status" value="1"/>
</dbReference>
<dbReference type="EMBL" id="VSSQ01013156">
    <property type="protein sequence ID" value="MPM50851.1"/>
    <property type="molecule type" value="Genomic_DNA"/>
</dbReference>
<gene>
    <name evidence="1" type="ORF">SDC9_97597</name>
</gene>
<sequence>MIHRASRLNDIIFLLRFNGFSADRLEFVYEKDQINARMVLVSAVKAPNTQCRITKKKAGA</sequence>
<accession>A0A645AEY7</accession>
<reference evidence="1" key="1">
    <citation type="submission" date="2019-08" db="EMBL/GenBank/DDBJ databases">
        <authorList>
            <person name="Kucharzyk K."/>
            <person name="Murdoch R.W."/>
            <person name="Higgins S."/>
            <person name="Loffler F."/>
        </authorList>
    </citation>
    <scope>NUCLEOTIDE SEQUENCE</scope>
</reference>
<proteinExistence type="predicted"/>
<dbReference type="InterPro" id="IPR029063">
    <property type="entry name" value="SAM-dependent_MTases_sf"/>
</dbReference>
<protein>
    <submittedName>
        <fullName evidence="1">Uncharacterized protein</fullName>
    </submittedName>
</protein>
<evidence type="ECO:0000313" key="1">
    <source>
        <dbReference type="EMBL" id="MPM50851.1"/>
    </source>
</evidence>
<dbReference type="AlphaFoldDB" id="A0A645AEY7"/>
<organism evidence="1">
    <name type="scientific">bioreactor metagenome</name>
    <dbReference type="NCBI Taxonomy" id="1076179"/>
    <lineage>
        <taxon>unclassified sequences</taxon>
        <taxon>metagenomes</taxon>
        <taxon>ecological metagenomes</taxon>
    </lineage>
</organism>
<name>A0A645AEY7_9ZZZZ</name>
<comment type="caution">
    <text evidence="1">The sequence shown here is derived from an EMBL/GenBank/DDBJ whole genome shotgun (WGS) entry which is preliminary data.</text>
</comment>